<reference evidence="2" key="1">
    <citation type="submission" date="2016-10" db="EMBL/GenBank/DDBJ databases">
        <authorList>
            <person name="Varghese N."/>
            <person name="Submissions S."/>
        </authorList>
    </citation>
    <scope>NUCLEOTIDE SEQUENCE [LARGE SCALE GENOMIC DNA]</scope>
    <source>
        <strain evidence="2">DSM 17044</strain>
    </source>
</reference>
<dbReference type="Proteomes" id="UP000182719">
    <property type="component" value="Unassembled WGS sequence"/>
</dbReference>
<organism evidence="1 2">
    <name type="scientific">Stigmatella aurantiaca</name>
    <dbReference type="NCBI Taxonomy" id="41"/>
    <lineage>
        <taxon>Bacteria</taxon>
        <taxon>Pseudomonadati</taxon>
        <taxon>Myxococcota</taxon>
        <taxon>Myxococcia</taxon>
        <taxon>Myxococcales</taxon>
        <taxon>Cystobacterineae</taxon>
        <taxon>Archangiaceae</taxon>
        <taxon>Stigmatella</taxon>
    </lineage>
</organism>
<accession>A0A1H7GRL2</accession>
<sequence>MRNLSRSLASVCAVLTLLGSLGCGDSSGPAVGAGPDDENQPPETLDQRRARWTAENVGRPRGVPATFELSGNPIHISGKGRVQVDSGVFATGPLFPDNKHYLFFADAQVGAETGLLVLEGQRIQIAGGTLGQVEIGAVATRTHLEDGTASPAVELSTAYFTGGTKPQVTFPENWSDAKSALFFSDAASVSPRNLSLSGFTRGVLVTATGNTALPGSVTITSARQMYWDSASHLEVTSSTLEYGGFALGGKVSAGSLTSPALATAPPLPSAVMGLEAKITVQPGTVRSADTFRLTQAVTEPGLLIPAELEVSYDATPLTLKKNQRGLVPVIFREKTLSGQAVLSDLQVTGSGKEAVRVALGEVETAVEQLWDTVGEAGIAAPFLAVPLAITTPFIALGEWLSCVFSTCPQAFPVWMETGTVSRFHIIVQGALPPGSYEADVTLTGRNSAAFTVPVRFTITE</sequence>
<dbReference type="EMBL" id="FOAP01000001">
    <property type="protein sequence ID" value="SEK40748.1"/>
    <property type="molecule type" value="Genomic_DNA"/>
</dbReference>
<name>A0A1H7GRL2_STIAU</name>
<dbReference type="PROSITE" id="PS51257">
    <property type="entry name" value="PROKAR_LIPOPROTEIN"/>
    <property type="match status" value="1"/>
</dbReference>
<evidence type="ECO:0000313" key="1">
    <source>
        <dbReference type="EMBL" id="SEK40748.1"/>
    </source>
</evidence>
<protein>
    <recommendedName>
        <fullName evidence="3">Lipoprotein</fullName>
    </recommendedName>
</protein>
<dbReference type="AlphaFoldDB" id="A0A1H7GRL2"/>
<dbReference type="OrthoDB" id="5524188at2"/>
<evidence type="ECO:0000313" key="2">
    <source>
        <dbReference type="Proteomes" id="UP000182719"/>
    </source>
</evidence>
<keyword evidence="2" id="KW-1185">Reference proteome</keyword>
<gene>
    <name evidence="1" type="ORF">SAMN05444354_101500</name>
</gene>
<dbReference type="RefSeq" id="WP_075004735.1">
    <property type="nucleotide sequence ID" value="NZ_FOAP01000001.1"/>
</dbReference>
<evidence type="ECO:0008006" key="3">
    <source>
        <dbReference type="Google" id="ProtNLM"/>
    </source>
</evidence>
<proteinExistence type="predicted"/>